<keyword evidence="9" id="KW-1185">Reference proteome</keyword>
<proteinExistence type="inferred from homology"/>
<dbReference type="Proteomes" id="UP000070444">
    <property type="component" value="Unassembled WGS sequence"/>
</dbReference>
<dbReference type="PRINTS" id="PR00190">
    <property type="entry name" value="ACTIN"/>
</dbReference>
<evidence type="ECO:0000313" key="9">
    <source>
        <dbReference type="Proteomes" id="UP000070444"/>
    </source>
</evidence>
<dbReference type="OMA" id="YTTWTGG"/>
<dbReference type="Gene3D" id="3.30.420.40">
    <property type="match status" value="2"/>
</dbReference>
<dbReference type="STRING" id="796925.A0A137NZP7"/>
<dbReference type="Pfam" id="PF00022">
    <property type="entry name" value="Actin"/>
    <property type="match status" value="1"/>
</dbReference>
<keyword evidence="2" id="KW-0963">Cytoplasm</keyword>
<dbReference type="GO" id="GO:0051285">
    <property type="term" value="C:cell cortex of cell tip"/>
    <property type="evidence" value="ECO:0007669"/>
    <property type="project" value="EnsemblFungi"/>
</dbReference>
<keyword evidence="3" id="KW-0206">Cytoskeleton</keyword>
<protein>
    <recommendedName>
        <fullName evidence="5">Centractin</fullName>
    </recommendedName>
    <alternativeName>
        <fullName evidence="6">Actin-like protein</fullName>
    </alternativeName>
    <alternativeName>
        <fullName evidence="7">Actin-related protein 1</fullName>
    </alternativeName>
</protein>
<dbReference type="InterPro" id="IPR004000">
    <property type="entry name" value="Actin"/>
</dbReference>
<dbReference type="GO" id="GO:0005869">
    <property type="term" value="C:dynactin complex"/>
    <property type="evidence" value="ECO:0007669"/>
    <property type="project" value="EnsemblFungi"/>
</dbReference>
<evidence type="ECO:0000256" key="6">
    <source>
        <dbReference type="ARBA" id="ARBA00076361"/>
    </source>
</evidence>
<comment type="subcellular location">
    <subcellularLocation>
        <location evidence="1">Cytoplasm</location>
        <location evidence="1">Cytoskeleton</location>
    </subcellularLocation>
</comment>
<dbReference type="PANTHER" id="PTHR11937">
    <property type="entry name" value="ACTIN"/>
    <property type="match status" value="1"/>
</dbReference>
<accession>A0A137NZP7</accession>
<organism evidence="8 9">
    <name type="scientific">Conidiobolus coronatus (strain ATCC 28846 / CBS 209.66 / NRRL 28638)</name>
    <name type="common">Delacroixia coronata</name>
    <dbReference type="NCBI Taxonomy" id="796925"/>
    <lineage>
        <taxon>Eukaryota</taxon>
        <taxon>Fungi</taxon>
        <taxon>Fungi incertae sedis</taxon>
        <taxon>Zoopagomycota</taxon>
        <taxon>Entomophthoromycotina</taxon>
        <taxon>Entomophthoromycetes</taxon>
        <taxon>Entomophthorales</taxon>
        <taxon>Ancylistaceae</taxon>
        <taxon>Conidiobolus</taxon>
    </lineage>
</organism>
<reference evidence="8 9" key="1">
    <citation type="journal article" date="2015" name="Genome Biol. Evol.">
        <title>Phylogenomic analyses indicate that early fungi evolved digesting cell walls of algal ancestors of land plants.</title>
        <authorList>
            <person name="Chang Y."/>
            <person name="Wang S."/>
            <person name="Sekimoto S."/>
            <person name="Aerts A.L."/>
            <person name="Choi C."/>
            <person name="Clum A."/>
            <person name="LaButti K.M."/>
            <person name="Lindquist E.A."/>
            <person name="Yee Ngan C."/>
            <person name="Ohm R.A."/>
            <person name="Salamov A.A."/>
            <person name="Grigoriev I.V."/>
            <person name="Spatafora J.W."/>
            <person name="Berbee M.L."/>
        </authorList>
    </citation>
    <scope>NUCLEOTIDE SEQUENCE [LARGE SCALE GENOMIC DNA]</scope>
    <source>
        <strain evidence="8 9">NRRL 28638</strain>
    </source>
</reference>
<evidence type="ECO:0000256" key="2">
    <source>
        <dbReference type="ARBA" id="ARBA00022490"/>
    </source>
</evidence>
<evidence type="ECO:0000256" key="5">
    <source>
        <dbReference type="ARBA" id="ARBA00073387"/>
    </source>
</evidence>
<dbReference type="OrthoDB" id="5132116at2759"/>
<name>A0A137NZP7_CONC2</name>
<evidence type="ECO:0000256" key="1">
    <source>
        <dbReference type="ARBA" id="ARBA00004245"/>
    </source>
</evidence>
<dbReference type="SUPFAM" id="SSF53067">
    <property type="entry name" value="Actin-like ATPase domain"/>
    <property type="match status" value="2"/>
</dbReference>
<evidence type="ECO:0000256" key="4">
    <source>
        <dbReference type="ARBA" id="ARBA00038483"/>
    </source>
</evidence>
<dbReference type="SMART" id="SM00268">
    <property type="entry name" value="ACTIN"/>
    <property type="match status" value="1"/>
</dbReference>
<dbReference type="FunFam" id="3.30.420.40:FF:000188">
    <property type="entry name" value="Actin like 6B"/>
    <property type="match status" value="1"/>
</dbReference>
<dbReference type="FunFam" id="3.90.640.10:FF:000007">
    <property type="entry name" value="Actin like 7B"/>
    <property type="match status" value="1"/>
</dbReference>
<sequence>MEFQDVLTNQPVVIDNGSGVIKSGFAGAEVPKSFFPSIVGRPKHVRLMAGAVDGDTFIGNRAEELRGLLKLKYPIEHGVITDWDDMERIWSYMYTEELKVIPEEHPVLVTEAPWNPRRMREKMAQVFFETYNVPAFMTSIQAILSLYSSGRTTGLVLDCGDGVTHCVPVYEGFAVPTATLRMDLGGRDITEYMQTLLRKSGYNFSTTAEMDIVRVIKEKTGYVSLNAYKEDKDSTIKPAEFLLPDGRMIKLGQERYRAPELLFHPELCGYEYSSLPQLLTNSIAKTDIDLRPHLYQNIVIAGGSTLFKGFGDRLLQETRKLASRDTKIKIIAPPERKYSTWIGGSILASLSAFKQMWITADEYNEDPDLIHSRTIC</sequence>
<dbReference type="EMBL" id="KQ964583">
    <property type="protein sequence ID" value="KXN68310.1"/>
    <property type="molecule type" value="Genomic_DNA"/>
</dbReference>
<evidence type="ECO:0000256" key="7">
    <source>
        <dbReference type="ARBA" id="ARBA00083222"/>
    </source>
</evidence>
<dbReference type="InterPro" id="IPR043129">
    <property type="entry name" value="ATPase_NBD"/>
</dbReference>
<evidence type="ECO:0000256" key="3">
    <source>
        <dbReference type="ARBA" id="ARBA00023212"/>
    </source>
</evidence>
<dbReference type="Gene3D" id="3.90.640.10">
    <property type="entry name" value="Actin, Chain A, domain 4"/>
    <property type="match status" value="1"/>
</dbReference>
<evidence type="ECO:0000313" key="8">
    <source>
        <dbReference type="EMBL" id="KXN68310.1"/>
    </source>
</evidence>
<dbReference type="CDD" id="cd10216">
    <property type="entry name" value="ASKHA_NBD_Arp1"/>
    <property type="match status" value="1"/>
</dbReference>
<gene>
    <name evidence="8" type="ORF">CONCODRAFT_79800</name>
</gene>
<dbReference type="AlphaFoldDB" id="A0A137NZP7"/>
<dbReference type="GO" id="GO:0030989">
    <property type="term" value="P:dynein-driven meiotic oscillatory nuclear movement"/>
    <property type="evidence" value="ECO:0007669"/>
    <property type="project" value="EnsemblFungi"/>
</dbReference>
<comment type="similarity">
    <text evidence="4">Belongs to the actin family. ARP1 subfamily.</text>
</comment>